<dbReference type="Proteomes" id="UP000192328">
    <property type="component" value="Unassembled WGS sequence"/>
</dbReference>
<accession>A0AC61PMB1</accession>
<sequence length="75" mass="8723">MAKFVPKDKLSKKAQKELNRQRRVTWNFSPVTKAVDSKKIYSRKRKARNGDDYFPGFFPGLMDLSEFPRTNGGIQ</sequence>
<protein>
    <submittedName>
        <fullName evidence="1">Uncharacterized protein</fullName>
    </submittedName>
</protein>
<evidence type="ECO:0000313" key="2">
    <source>
        <dbReference type="Proteomes" id="UP000192328"/>
    </source>
</evidence>
<reference evidence="1" key="1">
    <citation type="submission" date="2017-04" db="EMBL/GenBank/DDBJ databases">
        <authorList>
            <person name="Varghese N."/>
            <person name="Submissions S."/>
        </authorList>
    </citation>
    <scope>NUCLEOTIDE SEQUENCE</scope>
    <source>
        <strain evidence="1">WTE2008</strain>
    </source>
</reference>
<keyword evidence="2" id="KW-1185">Reference proteome</keyword>
<dbReference type="EMBL" id="FWXZ01000003">
    <property type="protein sequence ID" value="SMC67275.1"/>
    <property type="molecule type" value="Genomic_DNA"/>
</dbReference>
<gene>
    <name evidence="1" type="ORF">SAMN06297397_1920</name>
</gene>
<evidence type="ECO:0000313" key="1">
    <source>
        <dbReference type="EMBL" id="SMC67275.1"/>
    </source>
</evidence>
<proteinExistence type="predicted"/>
<comment type="caution">
    <text evidence="1">The sequence shown here is derived from an EMBL/GenBank/DDBJ whole genome shotgun (WGS) entry which is preliminary data.</text>
</comment>
<name>A0AC61PMB1_9FIRM</name>
<organism evidence="1 2">
    <name type="scientific">Aristaeella lactis</name>
    <dbReference type="NCBI Taxonomy" id="3046383"/>
    <lineage>
        <taxon>Bacteria</taxon>
        <taxon>Bacillati</taxon>
        <taxon>Bacillota</taxon>
        <taxon>Clostridia</taxon>
        <taxon>Eubacteriales</taxon>
        <taxon>Aristaeellaceae</taxon>
        <taxon>Aristaeella</taxon>
    </lineage>
</organism>